<evidence type="ECO:0008006" key="3">
    <source>
        <dbReference type="Google" id="ProtNLM"/>
    </source>
</evidence>
<dbReference type="Proteomes" id="UP000199040">
    <property type="component" value="Unassembled WGS sequence"/>
</dbReference>
<evidence type="ECO:0000313" key="1">
    <source>
        <dbReference type="EMBL" id="SFI25684.1"/>
    </source>
</evidence>
<dbReference type="RefSeq" id="WP_143097655.1">
    <property type="nucleotide sequence ID" value="NZ_FOPY01000039.1"/>
</dbReference>
<dbReference type="AlphaFoldDB" id="A0A1I3GQL8"/>
<gene>
    <name evidence="1" type="ORF">SAMN04487959_1391</name>
</gene>
<accession>A0A1I3GQL8</accession>
<sequence length="563" mass="63903">MIDDTVNQGYEQRADYIENSEIVKWNAQNKLQENIQDKLLQRGAKVLIGPRGAGKTHNMKMAHIACQKDNAKPFSVYVSFARYLRVEQFKIKASNAISIFHSWVLSRILEGIHESLEYSGLSLSDVGVEIDLSILRKYRSDIEKGDFKEEYNDLIDNINIDLVSGALEKAYTACGRKRCIVLCDDAALVLARDFMVEFFDIFRSLKSSRVSPKASAYPLTDFGPRFHLNHDAEPVECWIGVEHPSYEDFFKKIFEKRFVENQFDEYVSAFSYAAFGIPRTFISLVLEFYQDVESSRSKQSLFNKIIKDRSEFIKAEYSSLSSKMPHYKKFVEAGAELSDKIVELVAEENKKAYTDNGEKQIYVGIEFGDCAPAEEKIISLLKETGLVYENAAVSHGKGRIYRRFMPHICLLIDAKAFQIGKGSSVKNITEIFQAGNVKHPVRRRFSSLLEREVGDITIDLPGCPVCGTERVMENQRFCMSCGAELKSISLYKELLSLPIDKLPFTKWQKTKIKEETDFKTAGDIAISDNVAGVIRKIKGFGPARTHFVIESVKEPLNNSVLFS</sequence>
<proteinExistence type="predicted"/>
<name>A0A1I3GQL8_9GAMM</name>
<organism evidence="1 2">
    <name type="scientific">Modicisalibacter xianhensis</name>
    <dbReference type="NCBI Taxonomy" id="442341"/>
    <lineage>
        <taxon>Bacteria</taxon>
        <taxon>Pseudomonadati</taxon>
        <taxon>Pseudomonadota</taxon>
        <taxon>Gammaproteobacteria</taxon>
        <taxon>Oceanospirillales</taxon>
        <taxon>Halomonadaceae</taxon>
        <taxon>Modicisalibacter</taxon>
    </lineage>
</organism>
<evidence type="ECO:0000313" key="2">
    <source>
        <dbReference type="Proteomes" id="UP000199040"/>
    </source>
</evidence>
<keyword evidence="2" id="KW-1185">Reference proteome</keyword>
<reference evidence="1 2" key="1">
    <citation type="submission" date="2016-10" db="EMBL/GenBank/DDBJ databases">
        <authorList>
            <person name="de Groot N.N."/>
        </authorList>
    </citation>
    <scope>NUCLEOTIDE SEQUENCE [LARGE SCALE GENOMIC DNA]</scope>
    <source>
        <strain evidence="1 2">CGMCC 1.6848</strain>
    </source>
</reference>
<protein>
    <recommendedName>
        <fullName evidence="3">Zinc ribbon domain-containing protein</fullName>
    </recommendedName>
</protein>
<dbReference type="InterPro" id="IPR027417">
    <property type="entry name" value="P-loop_NTPase"/>
</dbReference>
<dbReference type="EMBL" id="FOPY01000039">
    <property type="protein sequence ID" value="SFI25684.1"/>
    <property type="molecule type" value="Genomic_DNA"/>
</dbReference>
<dbReference type="SUPFAM" id="SSF52540">
    <property type="entry name" value="P-loop containing nucleoside triphosphate hydrolases"/>
    <property type="match status" value="1"/>
</dbReference>